<organism evidence="2 3">
    <name type="scientific">Chryseobacterium viscerum</name>
    <dbReference type="NCBI Taxonomy" id="1037377"/>
    <lineage>
        <taxon>Bacteria</taxon>
        <taxon>Pseudomonadati</taxon>
        <taxon>Bacteroidota</taxon>
        <taxon>Flavobacteriia</taxon>
        <taxon>Flavobacteriales</taxon>
        <taxon>Weeksellaceae</taxon>
        <taxon>Chryseobacterium group</taxon>
        <taxon>Chryseobacterium</taxon>
    </lineage>
</organism>
<evidence type="ECO:0000313" key="2">
    <source>
        <dbReference type="EMBL" id="PWN60900.1"/>
    </source>
</evidence>
<reference evidence="2 3" key="1">
    <citation type="submission" date="2018-04" db="EMBL/GenBank/DDBJ databases">
        <title>Chryseobacterium oncorhynchi 701B-08T from rainbow trout, and Chryseobacterium viscerum 687B-08T from diseased fish.</title>
        <authorList>
            <person name="Jeong J.-J."/>
            <person name="Lee Y.J."/>
            <person name="Pathiraja D."/>
            <person name="Park B."/>
            <person name="Choi I.-G."/>
            <person name="Kim K.D."/>
        </authorList>
    </citation>
    <scope>NUCLEOTIDE SEQUENCE [LARGE SCALE GENOMIC DNA]</scope>
    <source>
        <strain evidence="2 3">687B-08</strain>
    </source>
</reference>
<dbReference type="CDD" id="cd21173">
    <property type="entry name" value="NucC-like"/>
    <property type="match status" value="1"/>
</dbReference>
<proteinExistence type="predicted"/>
<evidence type="ECO:0000313" key="3">
    <source>
        <dbReference type="Proteomes" id="UP000236413"/>
    </source>
</evidence>
<feature type="domain" description="DUF6602" evidence="1">
    <location>
        <begin position="27"/>
        <end position="124"/>
    </location>
</feature>
<name>A0A316WQT5_9FLAO</name>
<gene>
    <name evidence="2" type="ORF">C1634_012580</name>
</gene>
<evidence type="ECO:0000259" key="1">
    <source>
        <dbReference type="Pfam" id="PF20247"/>
    </source>
</evidence>
<dbReference type="EMBL" id="PPEG02000005">
    <property type="protein sequence ID" value="PWN60900.1"/>
    <property type="molecule type" value="Genomic_DNA"/>
</dbReference>
<dbReference type="AlphaFoldDB" id="A0A316WQT5"/>
<dbReference type="Proteomes" id="UP000236413">
    <property type="component" value="Unassembled WGS sequence"/>
</dbReference>
<sequence>MKNFNFRDAIQIIVDEIIDADKRSNLLHKASNINESGAEVETLIRSKLSLFLPERYMVKQGQIIDEMGNVSNQYDIIIFDRLNTPKFFESRNGTVYYPIESVLAIGEIKKTLKQEHTSKFAENIFHYRNVMKRKLVENTFYGISAVDADMRDVLMFDIRQKYKNPLFTFIFAINGDLMKTNVGEPIDLFCNDLLILNDGYRMHGSIIDGKFKHLVADDHIKINEIVDYRSSPVDVLALFLNRLMMHLNRCHVDPFTISNYISKGEEFKIENEKVKVYDVSNYRTMEEKMKNTL</sequence>
<dbReference type="InterPro" id="IPR046537">
    <property type="entry name" value="DUF6602"/>
</dbReference>
<accession>A0A316WQT5</accession>
<dbReference type="Pfam" id="PF20247">
    <property type="entry name" value="DUF6602"/>
    <property type="match status" value="1"/>
</dbReference>
<comment type="caution">
    <text evidence="2">The sequence shown here is derived from an EMBL/GenBank/DDBJ whole genome shotgun (WGS) entry which is preliminary data.</text>
</comment>
<dbReference type="RefSeq" id="WP_103234192.1">
    <property type="nucleotide sequence ID" value="NZ_PPEG02000005.1"/>
</dbReference>
<protein>
    <recommendedName>
        <fullName evidence="1">DUF6602 domain-containing protein</fullName>
    </recommendedName>
</protein>